<dbReference type="EMBL" id="JAAXQQ010000011">
    <property type="protein sequence ID" value="MBY3067449.1"/>
    <property type="molecule type" value="Genomic_DNA"/>
</dbReference>
<name>A0AB35FLC8_9HYPH</name>
<evidence type="ECO:0000313" key="1">
    <source>
        <dbReference type="EMBL" id="MBY3067449.1"/>
    </source>
</evidence>
<gene>
    <name evidence="1" type="ORF">HFO74_29200</name>
</gene>
<evidence type="ECO:0000313" key="2">
    <source>
        <dbReference type="Proteomes" id="UP000758022"/>
    </source>
</evidence>
<dbReference type="RefSeq" id="WP_221979923.1">
    <property type="nucleotide sequence ID" value="NZ_JAAXQQ010000011.1"/>
</dbReference>
<comment type="caution">
    <text evidence="1">The sequence shown here is derived from an EMBL/GenBank/DDBJ whole genome shotgun (WGS) entry which is preliminary data.</text>
</comment>
<proteinExistence type="predicted"/>
<reference evidence="1" key="1">
    <citation type="submission" date="2020-04" db="EMBL/GenBank/DDBJ databases">
        <title>Global-level population genomics supports evidence of horizontal gene transfer on evolution of Rhizobia in Lentils.</title>
        <authorList>
            <person name="Gai Y."/>
            <person name="Cook D."/>
            <person name="Riely B."/>
        </authorList>
    </citation>
    <scope>NUCLEOTIDE SEQUENCE</scope>
    <source>
        <strain evidence="1">TLR9</strain>
    </source>
</reference>
<protein>
    <submittedName>
        <fullName evidence="1">Uncharacterized protein</fullName>
    </submittedName>
</protein>
<organism evidence="1 2">
    <name type="scientific">Rhizobium laguerreae</name>
    <dbReference type="NCBI Taxonomy" id="1076926"/>
    <lineage>
        <taxon>Bacteria</taxon>
        <taxon>Pseudomonadati</taxon>
        <taxon>Pseudomonadota</taxon>
        <taxon>Alphaproteobacteria</taxon>
        <taxon>Hyphomicrobiales</taxon>
        <taxon>Rhizobiaceae</taxon>
        <taxon>Rhizobium/Agrobacterium group</taxon>
        <taxon>Rhizobium</taxon>
    </lineage>
</organism>
<sequence length="124" mass="13714">MAFIIYKGSKYSVQQSEVYAVPQGATELISNYNGTWLKFNFRSDPSGEIRVDREVDRGKNSISWVLLNFNNELGTSFDTLVGDVGGSNLRLSGMVHTINGVSGSLDEASRLVTLTFMLESPDER</sequence>
<dbReference type="Proteomes" id="UP000758022">
    <property type="component" value="Unassembled WGS sequence"/>
</dbReference>
<accession>A0AB35FLC8</accession>
<dbReference type="Pfam" id="PF21732">
    <property type="entry name" value="DUF6864"/>
    <property type="match status" value="1"/>
</dbReference>
<dbReference type="InterPro" id="IPR049197">
    <property type="entry name" value="DUF6864"/>
</dbReference>
<dbReference type="AlphaFoldDB" id="A0AB35FLC8"/>